<evidence type="ECO:0000256" key="1">
    <source>
        <dbReference type="SAM" id="SignalP"/>
    </source>
</evidence>
<comment type="caution">
    <text evidence="2">The sequence shown here is derived from an EMBL/GenBank/DDBJ whole genome shotgun (WGS) entry which is preliminary data.</text>
</comment>
<dbReference type="Proteomes" id="UP001562354">
    <property type="component" value="Unassembled WGS sequence"/>
</dbReference>
<dbReference type="RefSeq" id="XP_069197200.1">
    <property type="nucleotide sequence ID" value="XM_069344762.1"/>
</dbReference>
<sequence length="116" mass="12328">MKLTIVSLAVALFSLGVAADTHKVAVCVTGRQSAPIGGTGFSPSYNWAKRYEVLPDATKCACDMYLARNTGGKWWDTCPDCAFDGFQCSSPAGHIGGDEMNYYCNKKCGAQGSEAD</sequence>
<dbReference type="GeneID" id="95978735"/>
<organism evidence="2 3">
    <name type="scientific">Neodothiora populina</name>
    <dbReference type="NCBI Taxonomy" id="2781224"/>
    <lineage>
        <taxon>Eukaryota</taxon>
        <taxon>Fungi</taxon>
        <taxon>Dikarya</taxon>
        <taxon>Ascomycota</taxon>
        <taxon>Pezizomycotina</taxon>
        <taxon>Dothideomycetes</taxon>
        <taxon>Dothideomycetidae</taxon>
        <taxon>Dothideales</taxon>
        <taxon>Dothioraceae</taxon>
        <taxon>Neodothiora</taxon>
    </lineage>
</organism>
<evidence type="ECO:0000313" key="3">
    <source>
        <dbReference type="Proteomes" id="UP001562354"/>
    </source>
</evidence>
<gene>
    <name evidence="2" type="ORF">AAFC00_005035</name>
</gene>
<name>A0ABR3P464_9PEZI</name>
<proteinExistence type="predicted"/>
<keyword evidence="1" id="KW-0732">Signal</keyword>
<dbReference type="EMBL" id="JBFMKM010000016">
    <property type="protein sequence ID" value="KAL1297518.1"/>
    <property type="molecule type" value="Genomic_DNA"/>
</dbReference>
<feature type="signal peptide" evidence="1">
    <location>
        <begin position="1"/>
        <end position="19"/>
    </location>
</feature>
<reference evidence="2 3" key="1">
    <citation type="submission" date="2024-07" db="EMBL/GenBank/DDBJ databases">
        <title>Draft sequence of the Neodothiora populina.</title>
        <authorList>
            <person name="Drown D.D."/>
            <person name="Schuette U.S."/>
            <person name="Buechlein A.B."/>
            <person name="Rusch D.R."/>
            <person name="Winton L.W."/>
            <person name="Adams G.A."/>
        </authorList>
    </citation>
    <scope>NUCLEOTIDE SEQUENCE [LARGE SCALE GENOMIC DNA]</scope>
    <source>
        <strain evidence="2 3">CPC 39397</strain>
    </source>
</reference>
<protein>
    <submittedName>
        <fullName evidence="2">Uncharacterized protein</fullName>
    </submittedName>
</protein>
<accession>A0ABR3P464</accession>
<feature type="chain" id="PRO_5047247488" evidence="1">
    <location>
        <begin position="20"/>
        <end position="116"/>
    </location>
</feature>
<keyword evidence="3" id="KW-1185">Reference proteome</keyword>
<evidence type="ECO:0000313" key="2">
    <source>
        <dbReference type="EMBL" id="KAL1297518.1"/>
    </source>
</evidence>